<dbReference type="RefSeq" id="WP_013240690.1">
    <property type="nucleotide sequence ID" value="NZ_CP174104.1"/>
</dbReference>
<evidence type="ECO:0000256" key="6">
    <source>
        <dbReference type="HAMAP-Rule" id="MF_01369"/>
    </source>
</evidence>
<evidence type="ECO:0000313" key="9">
    <source>
        <dbReference type="Proteomes" id="UP000077407"/>
    </source>
</evidence>
<gene>
    <name evidence="6 8" type="primary">rplW</name>
    <name evidence="8" type="ORF">WY13_00025</name>
</gene>
<evidence type="ECO:0000256" key="3">
    <source>
        <dbReference type="ARBA" id="ARBA00022884"/>
    </source>
</evidence>
<dbReference type="OrthoDB" id="9793353at2"/>
<dbReference type="InterPro" id="IPR012677">
    <property type="entry name" value="Nucleotide-bd_a/b_plait_sf"/>
</dbReference>
<sequence>MKYTNYDIIRRPVVTEKSMAGMNEKKYTFIVDIHANKSMIKKAVEDVFGVSVENVTTARYIGKKKRVGVHIGKRADFKKAIVKLKEDSKTIEFFDGMEQ</sequence>
<evidence type="ECO:0000256" key="4">
    <source>
        <dbReference type="ARBA" id="ARBA00022980"/>
    </source>
</evidence>
<dbReference type="GO" id="GO:0005840">
    <property type="term" value="C:ribosome"/>
    <property type="evidence" value="ECO:0007669"/>
    <property type="project" value="UniProtKB-KW"/>
</dbReference>
<name>A0A162LE23_9CLOT</name>
<dbReference type="InterPro" id="IPR012678">
    <property type="entry name" value="Ribosomal_uL23/eL15/eS24_sf"/>
</dbReference>
<protein>
    <recommendedName>
        <fullName evidence="6">Large ribosomal subunit protein uL23</fullName>
    </recommendedName>
</protein>
<dbReference type="GO" id="GO:0019843">
    <property type="term" value="F:rRNA binding"/>
    <property type="evidence" value="ECO:0007669"/>
    <property type="project" value="UniProtKB-UniRule"/>
</dbReference>
<accession>A0A162LE23</accession>
<dbReference type="PROSITE" id="PS00050">
    <property type="entry name" value="RIBOSOMAL_L23"/>
    <property type="match status" value="1"/>
</dbReference>
<keyword evidence="4 6" id="KW-0689">Ribosomal protein</keyword>
<dbReference type="InterPro" id="IPR001014">
    <property type="entry name" value="Ribosomal_uL23_CS"/>
</dbReference>
<evidence type="ECO:0000256" key="5">
    <source>
        <dbReference type="ARBA" id="ARBA00023274"/>
    </source>
</evidence>
<evidence type="ECO:0000256" key="7">
    <source>
        <dbReference type="RuleBase" id="RU003934"/>
    </source>
</evidence>
<comment type="caution">
    <text evidence="8">The sequence shown here is derived from an EMBL/GenBank/DDBJ whole genome shotgun (WGS) entry which is preliminary data.</text>
</comment>
<dbReference type="AlphaFoldDB" id="A0A162LE23"/>
<proteinExistence type="inferred from homology"/>
<keyword evidence="5 6" id="KW-0687">Ribonucleoprotein</keyword>
<dbReference type="SUPFAM" id="SSF54189">
    <property type="entry name" value="Ribosomal proteins S24e, L23 and L15e"/>
    <property type="match status" value="1"/>
</dbReference>
<comment type="subunit">
    <text evidence="6">Part of the 50S ribosomal subunit. Contacts protein L29, and trigger factor when it is bound to the ribosome.</text>
</comment>
<keyword evidence="2 6" id="KW-0699">rRNA-binding</keyword>
<evidence type="ECO:0000313" key="8">
    <source>
        <dbReference type="EMBL" id="OAA92316.1"/>
    </source>
</evidence>
<dbReference type="OMA" id="DHRAAKP"/>
<dbReference type="PANTHER" id="PTHR11620">
    <property type="entry name" value="60S RIBOSOMAL PROTEIN L23A"/>
    <property type="match status" value="1"/>
</dbReference>
<dbReference type="GO" id="GO:0003735">
    <property type="term" value="F:structural constituent of ribosome"/>
    <property type="evidence" value="ECO:0007669"/>
    <property type="project" value="InterPro"/>
</dbReference>
<comment type="function">
    <text evidence="6">One of the early assembly proteins it binds 23S rRNA. One of the proteins that surrounds the polypeptide exit tunnel on the outside of the ribosome. Forms the main docking site for trigger factor binding to the ribosome.</text>
</comment>
<comment type="similarity">
    <text evidence="1 6 7">Belongs to the universal ribosomal protein uL23 family.</text>
</comment>
<dbReference type="Pfam" id="PF00276">
    <property type="entry name" value="Ribosomal_L23"/>
    <property type="match status" value="1"/>
</dbReference>
<dbReference type="GO" id="GO:0006412">
    <property type="term" value="P:translation"/>
    <property type="evidence" value="ECO:0007669"/>
    <property type="project" value="UniProtKB-UniRule"/>
</dbReference>
<dbReference type="Proteomes" id="UP000077407">
    <property type="component" value="Unassembled WGS sequence"/>
</dbReference>
<dbReference type="EMBL" id="LITT01000001">
    <property type="protein sequence ID" value="OAA92316.1"/>
    <property type="molecule type" value="Genomic_DNA"/>
</dbReference>
<evidence type="ECO:0000256" key="2">
    <source>
        <dbReference type="ARBA" id="ARBA00022730"/>
    </source>
</evidence>
<dbReference type="NCBIfam" id="NF004363">
    <property type="entry name" value="PRK05738.2-4"/>
    <property type="match status" value="1"/>
</dbReference>
<dbReference type="GO" id="GO:1990904">
    <property type="term" value="C:ribonucleoprotein complex"/>
    <property type="evidence" value="ECO:0007669"/>
    <property type="project" value="UniProtKB-KW"/>
</dbReference>
<organism evidence="8 9">
    <name type="scientific">Clostridium ljungdahlii</name>
    <dbReference type="NCBI Taxonomy" id="1538"/>
    <lineage>
        <taxon>Bacteria</taxon>
        <taxon>Bacillati</taxon>
        <taxon>Bacillota</taxon>
        <taxon>Clostridia</taxon>
        <taxon>Eubacteriales</taxon>
        <taxon>Clostridiaceae</taxon>
        <taxon>Clostridium</taxon>
    </lineage>
</organism>
<dbReference type="HAMAP" id="MF_01369_B">
    <property type="entry name" value="Ribosomal_uL23_B"/>
    <property type="match status" value="1"/>
</dbReference>
<dbReference type="Gene3D" id="3.30.70.330">
    <property type="match status" value="1"/>
</dbReference>
<dbReference type="PATRIC" id="fig|1538.10.peg.505"/>
<dbReference type="FunFam" id="3.30.70.330:FF:000001">
    <property type="entry name" value="50S ribosomal protein L23"/>
    <property type="match status" value="1"/>
</dbReference>
<evidence type="ECO:0000256" key="1">
    <source>
        <dbReference type="ARBA" id="ARBA00006700"/>
    </source>
</evidence>
<keyword evidence="3 6" id="KW-0694">RNA-binding</keyword>
<reference evidence="8 9" key="1">
    <citation type="journal article" date="2015" name="Biotechnol. Bioeng.">
        <title>Genome sequence and phenotypic characterization of Caulobacter segnis.</title>
        <authorList>
            <person name="Patel S."/>
            <person name="Fletcher B."/>
            <person name="Scott D.C."/>
            <person name="Ely B."/>
        </authorList>
    </citation>
    <scope>NUCLEOTIDE SEQUENCE [LARGE SCALE GENOMIC DNA]</scope>
    <source>
        <strain evidence="8 9">ERI-2</strain>
    </source>
</reference>
<dbReference type="InterPro" id="IPR013025">
    <property type="entry name" value="Ribosomal_uL23-like"/>
</dbReference>